<protein>
    <submittedName>
        <fullName evidence="4">Aldehyde dehydrogenase family protein</fullName>
    </submittedName>
</protein>
<dbReference type="InterPro" id="IPR015590">
    <property type="entry name" value="Aldehyde_DH_dom"/>
</dbReference>
<gene>
    <name evidence="4" type="ORF">NP777_37595</name>
</gene>
<feature type="domain" description="Aldehyde dehydrogenase" evidence="3">
    <location>
        <begin position="25"/>
        <end position="107"/>
    </location>
</feature>
<evidence type="ECO:0000313" key="4">
    <source>
        <dbReference type="EMBL" id="MCQ8193872.1"/>
    </source>
</evidence>
<reference evidence="4 5" key="1">
    <citation type="submission" date="2022-07" db="EMBL/GenBank/DDBJ databases">
        <authorList>
            <person name="Phongsopitanun W."/>
            <person name="Tanasupawat S."/>
        </authorList>
    </citation>
    <scope>NUCLEOTIDE SEQUENCE [LARGE SCALE GENOMIC DNA]</scope>
    <source>
        <strain evidence="4 5">RCU-064</strain>
    </source>
</reference>
<dbReference type="Proteomes" id="UP001204746">
    <property type="component" value="Unassembled WGS sequence"/>
</dbReference>
<accession>A0ABT1V910</accession>
<dbReference type="SUPFAM" id="SSF53720">
    <property type="entry name" value="ALDH-like"/>
    <property type="match status" value="1"/>
</dbReference>
<dbReference type="InterPro" id="IPR016162">
    <property type="entry name" value="Ald_DH_N"/>
</dbReference>
<dbReference type="PANTHER" id="PTHR43866">
    <property type="entry name" value="MALONATE-SEMIALDEHYDE DEHYDROGENASE"/>
    <property type="match status" value="1"/>
</dbReference>
<dbReference type="Pfam" id="PF00171">
    <property type="entry name" value="Aldedh"/>
    <property type="match status" value="1"/>
</dbReference>
<dbReference type="RefSeq" id="WP_256654677.1">
    <property type="nucleotide sequence ID" value="NZ_JANIAA010000040.1"/>
</dbReference>
<feature type="region of interest" description="Disordered" evidence="2">
    <location>
        <begin position="103"/>
        <end position="125"/>
    </location>
</feature>
<evidence type="ECO:0000256" key="1">
    <source>
        <dbReference type="ARBA" id="ARBA00023002"/>
    </source>
</evidence>
<feature type="compositionally biased region" description="Low complexity" evidence="2">
    <location>
        <begin position="107"/>
        <end position="125"/>
    </location>
</feature>
<dbReference type="InterPro" id="IPR016161">
    <property type="entry name" value="Ald_DH/histidinol_DH"/>
</dbReference>
<comment type="caution">
    <text evidence="4">The sequence shown here is derived from an EMBL/GenBank/DDBJ whole genome shotgun (WGS) entry which is preliminary data.</text>
</comment>
<sequence>MTTTANAPAHIDHYIDGRLDDRGAQRRGEVYHPATGQVTGRVALGTAADVDAAVRAAADAFETWSVTPSHVPARVLFRFRDLVERETDRLAAIITAEHGKVLDDAKGGSSVGSKSSNSPAASPSR</sequence>
<organism evidence="4 5">
    <name type="scientific">Streptomyces rugosispiralis</name>
    <dbReference type="NCBI Taxonomy" id="2967341"/>
    <lineage>
        <taxon>Bacteria</taxon>
        <taxon>Bacillati</taxon>
        <taxon>Actinomycetota</taxon>
        <taxon>Actinomycetes</taxon>
        <taxon>Kitasatosporales</taxon>
        <taxon>Streptomycetaceae</taxon>
        <taxon>Streptomyces</taxon>
    </lineage>
</organism>
<proteinExistence type="predicted"/>
<keyword evidence="1" id="KW-0560">Oxidoreductase</keyword>
<evidence type="ECO:0000313" key="5">
    <source>
        <dbReference type="Proteomes" id="UP001204746"/>
    </source>
</evidence>
<evidence type="ECO:0000256" key="2">
    <source>
        <dbReference type="SAM" id="MobiDB-lite"/>
    </source>
</evidence>
<dbReference type="PANTHER" id="PTHR43866:SF4">
    <property type="entry name" value="MALONATE-SEMIALDEHYDE DEHYDROGENASE"/>
    <property type="match status" value="1"/>
</dbReference>
<dbReference type="InterPro" id="IPR010061">
    <property type="entry name" value="MeMal-semiAld_DH"/>
</dbReference>
<dbReference type="EMBL" id="JANIAA010000040">
    <property type="protein sequence ID" value="MCQ8193872.1"/>
    <property type="molecule type" value="Genomic_DNA"/>
</dbReference>
<evidence type="ECO:0000259" key="3">
    <source>
        <dbReference type="Pfam" id="PF00171"/>
    </source>
</evidence>
<name>A0ABT1V910_9ACTN</name>
<keyword evidence="5" id="KW-1185">Reference proteome</keyword>
<dbReference type="Gene3D" id="3.40.605.10">
    <property type="entry name" value="Aldehyde Dehydrogenase, Chain A, domain 1"/>
    <property type="match status" value="1"/>
</dbReference>